<name>A0A397SBX1_9GLOM</name>
<dbReference type="InterPro" id="IPR041938">
    <property type="entry name" value="Hist-Lys_N-MTase_N"/>
</dbReference>
<dbReference type="Proteomes" id="UP000265703">
    <property type="component" value="Unassembled WGS sequence"/>
</dbReference>
<organism evidence="1 2">
    <name type="scientific">Glomus cerebriforme</name>
    <dbReference type="NCBI Taxonomy" id="658196"/>
    <lineage>
        <taxon>Eukaryota</taxon>
        <taxon>Fungi</taxon>
        <taxon>Fungi incertae sedis</taxon>
        <taxon>Mucoromycota</taxon>
        <taxon>Glomeromycotina</taxon>
        <taxon>Glomeromycetes</taxon>
        <taxon>Glomerales</taxon>
        <taxon>Glomeraceae</taxon>
        <taxon>Glomus</taxon>
    </lineage>
</organism>
<dbReference type="AlphaFoldDB" id="A0A397SBX1"/>
<dbReference type="OrthoDB" id="6627536at2759"/>
<dbReference type="STRING" id="658196.A0A397SBX1"/>
<protein>
    <submittedName>
        <fullName evidence="1">Uncharacterized protein</fullName>
    </submittedName>
</protein>
<evidence type="ECO:0000313" key="1">
    <source>
        <dbReference type="EMBL" id="RIA81795.1"/>
    </source>
</evidence>
<reference evidence="1 2" key="1">
    <citation type="submission" date="2018-06" db="EMBL/GenBank/DDBJ databases">
        <title>Comparative genomics reveals the genomic features of Rhizophagus irregularis, R. cerebriforme, R. diaphanum and Gigaspora rosea, and their symbiotic lifestyle signature.</title>
        <authorList>
            <person name="Morin E."/>
            <person name="San Clemente H."/>
            <person name="Chen E.C.H."/>
            <person name="De La Providencia I."/>
            <person name="Hainaut M."/>
            <person name="Kuo A."/>
            <person name="Kohler A."/>
            <person name="Murat C."/>
            <person name="Tang N."/>
            <person name="Roy S."/>
            <person name="Loubradou J."/>
            <person name="Henrissat B."/>
            <person name="Grigoriev I.V."/>
            <person name="Corradi N."/>
            <person name="Roux C."/>
            <person name="Martin F.M."/>
        </authorList>
    </citation>
    <scope>NUCLEOTIDE SEQUENCE [LARGE SCALE GENOMIC DNA]</scope>
    <source>
        <strain evidence="1 2">DAOM 227022</strain>
    </source>
</reference>
<dbReference type="EMBL" id="QKYT01000743">
    <property type="protein sequence ID" value="RIA81795.1"/>
    <property type="molecule type" value="Genomic_DNA"/>
</dbReference>
<evidence type="ECO:0000313" key="2">
    <source>
        <dbReference type="Proteomes" id="UP000265703"/>
    </source>
</evidence>
<accession>A0A397SBX1</accession>
<comment type="caution">
    <text evidence="1">The sequence shown here is derived from an EMBL/GenBank/DDBJ whole genome shotgun (WGS) entry which is preliminary data.</text>
</comment>
<sequence length="67" mass="7838">MGSEMPQQFDDVLTELLIDKINLWFKTFKLNPSYIETNVSRDVLVDHIQRHVIQPNKITNAAKELLK</sequence>
<gene>
    <name evidence="1" type="ORF">C1645_540726</name>
</gene>
<dbReference type="Gene3D" id="1.10.10.1700">
    <property type="entry name" value="Histone-lysine N-methyltransferase"/>
    <property type="match status" value="1"/>
</dbReference>
<keyword evidence="2" id="KW-1185">Reference proteome</keyword>
<proteinExistence type="predicted"/>